<evidence type="ECO:0000256" key="3">
    <source>
        <dbReference type="ARBA" id="ARBA00022692"/>
    </source>
</evidence>
<dbReference type="InterPro" id="IPR001991">
    <property type="entry name" value="Na-dicarboxylate_symporter"/>
</dbReference>
<dbReference type="Gene3D" id="1.10.3860.10">
    <property type="entry name" value="Sodium:dicarboxylate symporter"/>
    <property type="match status" value="1"/>
</dbReference>
<feature type="transmembrane region" description="Helical" evidence="6">
    <location>
        <begin position="280"/>
        <end position="308"/>
    </location>
</feature>
<evidence type="ECO:0000313" key="7">
    <source>
        <dbReference type="EMBL" id="MCG4618484.1"/>
    </source>
</evidence>
<feature type="transmembrane region" description="Helical" evidence="6">
    <location>
        <begin position="348"/>
        <end position="370"/>
    </location>
</feature>
<evidence type="ECO:0000256" key="5">
    <source>
        <dbReference type="ARBA" id="ARBA00023136"/>
    </source>
</evidence>
<dbReference type="SUPFAM" id="SSF118215">
    <property type="entry name" value="Proton glutamate symport protein"/>
    <property type="match status" value="1"/>
</dbReference>
<dbReference type="GO" id="GO:0005886">
    <property type="term" value="C:plasma membrane"/>
    <property type="evidence" value="ECO:0007669"/>
    <property type="project" value="TreeGrafter"/>
</dbReference>
<dbReference type="AlphaFoldDB" id="A0AAJ1BCQ6"/>
<feature type="transmembrane region" description="Helical" evidence="6">
    <location>
        <begin position="15"/>
        <end position="33"/>
    </location>
</feature>
<comment type="subcellular location">
    <subcellularLocation>
        <location evidence="1">Membrane</location>
        <topology evidence="1">Multi-pass membrane protein</topology>
    </subcellularLocation>
</comment>
<gene>
    <name evidence="7" type="ORF">L0M99_08290</name>
</gene>
<dbReference type="PANTHER" id="PTHR42865:SF8">
    <property type="entry name" value="SERINE_THREONINE TRANSPORTER SSTT"/>
    <property type="match status" value="1"/>
</dbReference>
<keyword evidence="5 6" id="KW-0472">Membrane</keyword>
<dbReference type="Pfam" id="PF00375">
    <property type="entry name" value="SDF"/>
    <property type="match status" value="1"/>
</dbReference>
<dbReference type="PRINTS" id="PR00173">
    <property type="entry name" value="EDTRNSPORT"/>
</dbReference>
<dbReference type="GO" id="GO:0005295">
    <property type="term" value="F:neutral L-amino acid:sodium symporter activity"/>
    <property type="evidence" value="ECO:0007669"/>
    <property type="project" value="TreeGrafter"/>
</dbReference>
<keyword evidence="3 6" id="KW-0812">Transmembrane</keyword>
<evidence type="ECO:0000256" key="2">
    <source>
        <dbReference type="ARBA" id="ARBA00022448"/>
    </source>
</evidence>
<feature type="transmembrane region" description="Helical" evidence="6">
    <location>
        <begin position="248"/>
        <end position="268"/>
    </location>
</feature>
<organism evidence="7 8">
    <name type="scientific">Varibaculum cambriense</name>
    <dbReference type="NCBI Taxonomy" id="184870"/>
    <lineage>
        <taxon>Bacteria</taxon>
        <taxon>Bacillati</taxon>
        <taxon>Actinomycetota</taxon>
        <taxon>Actinomycetes</taxon>
        <taxon>Actinomycetales</taxon>
        <taxon>Actinomycetaceae</taxon>
        <taxon>Varibaculum</taxon>
    </lineage>
</organism>
<dbReference type="GO" id="GO:0032329">
    <property type="term" value="P:serine transport"/>
    <property type="evidence" value="ECO:0007669"/>
    <property type="project" value="TreeGrafter"/>
</dbReference>
<evidence type="ECO:0000256" key="4">
    <source>
        <dbReference type="ARBA" id="ARBA00022989"/>
    </source>
</evidence>
<evidence type="ECO:0000256" key="6">
    <source>
        <dbReference type="SAM" id="Phobius"/>
    </source>
</evidence>
<feature type="transmembrane region" description="Helical" evidence="6">
    <location>
        <begin position="53"/>
        <end position="73"/>
    </location>
</feature>
<dbReference type="InterPro" id="IPR036458">
    <property type="entry name" value="Na:dicarbo_symporter_sf"/>
</dbReference>
<reference evidence="7" key="1">
    <citation type="submission" date="2022-01" db="EMBL/GenBank/DDBJ databases">
        <title>Collection of gut derived symbiotic bacterial strains cultured from healthy donors.</title>
        <authorList>
            <person name="Lin H."/>
            <person name="Kohout C."/>
            <person name="Waligurski E."/>
            <person name="Pamer E.G."/>
        </authorList>
    </citation>
    <scope>NUCLEOTIDE SEQUENCE</scope>
    <source>
        <strain evidence="7">DFI.7.46</strain>
    </source>
</reference>
<dbReference type="Proteomes" id="UP001200537">
    <property type="component" value="Unassembled WGS sequence"/>
</dbReference>
<keyword evidence="4 6" id="KW-1133">Transmembrane helix</keyword>
<comment type="caution">
    <text evidence="7">The sequence shown here is derived from an EMBL/GenBank/DDBJ whole genome shotgun (WGS) entry which is preliminary data.</text>
</comment>
<proteinExistence type="predicted"/>
<accession>A0AAJ1BCQ6</accession>
<feature type="transmembrane region" description="Helical" evidence="6">
    <location>
        <begin position="181"/>
        <end position="199"/>
    </location>
</feature>
<feature type="transmembrane region" description="Helical" evidence="6">
    <location>
        <begin position="141"/>
        <end position="160"/>
    </location>
</feature>
<dbReference type="RefSeq" id="WP_024058435.1">
    <property type="nucleotide sequence ID" value="NZ_JAGZVZ010000003.1"/>
</dbReference>
<name>A0AAJ1BCQ6_9ACTO</name>
<feature type="transmembrane region" description="Helical" evidence="6">
    <location>
        <begin position="80"/>
        <end position="103"/>
    </location>
</feature>
<feature type="transmembrane region" description="Helical" evidence="6">
    <location>
        <begin position="205"/>
        <end position="227"/>
    </location>
</feature>
<evidence type="ECO:0000313" key="8">
    <source>
        <dbReference type="Proteomes" id="UP001200537"/>
    </source>
</evidence>
<dbReference type="EMBL" id="JAKNHJ010000017">
    <property type="protein sequence ID" value="MCG4618484.1"/>
    <property type="molecule type" value="Genomic_DNA"/>
</dbReference>
<sequence length="416" mass="43146">MADSKERIPSVFKQLLFWVLVAIVAGAFIGLIPGLPKGFISPFATFNDIFGKFLSFCIPLIILGLVGPALADLGRGAGKWLLATVAIAYGSTLFAGFGTYGIASVVFPRILTESAPELKEPKNAVGSLLGDNLNITPVLDVTGALILAFILGICMAALNTPTLHRAYAEFRDITMLMIKRAIVPLLPLFIFGTFLNMSYSGQIALVIKVMIKVILVSVILTVVLLLIQYAIAGAIAKINPFTALGRMAKAYFTALGTASSAATIPVTYQCARNNGVSEEIAGFTVPLCATIHLGGSTVKITAFALAVMQMTGQPISFGKMAMAIIILGITMVAAPGVPGGAIAAAQGVLMGFLGFSPELYSLMVALYVAIDSIGTATNVTGDGAIAIVVNKLAGGSLGNEKGKAMATAETMVSASD</sequence>
<evidence type="ECO:0000256" key="1">
    <source>
        <dbReference type="ARBA" id="ARBA00004141"/>
    </source>
</evidence>
<dbReference type="PANTHER" id="PTHR42865">
    <property type="entry name" value="PROTON/GLUTAMATE-ASPARTATE SYMPORTER"/>
    <property type="match status" value="1"/>
</dbReference>
<protein>
    <submittedName>
        <fullName evidence="7">Dicarboxylate/amino acid:cation symporter</fullName>
    </submittedName>
</protein>
<feature type="transmembrane region" description="Helical" evidence="6">
    <location>
        <begin position="320"/>
        <end position="342"/>
    </location>
</feature>
<keyword evidence="2" id="KW-0813">Transport</keyword>